<evidence type="ECO:0000313" key="3">
    <source>
        <dbReference type="Proteomes" id="UP000199158"/>
    </source>
</evidence>
<proteinExistence type="predicted"/>
<dbReference type="InterPro" id="IPR036163">
    <property type="entry name" value="HMA_dom_sf"/>
</dbReference>
<evidence type="ECO:0000259" key="1">
    <source>
        <dbReference type="Pfam" id="PF00403"/>
    </source>
</evidence>
<keyword evidence="3" id="KW-1185">Reference proteome</keyword>
<accession>A0A1H8CV39</accession>
<dbReference type="AlphaFoldDB" id="A0A1H8CV39"/>
<dbReference type="OrthoDB" id="1855553at2"/>
<dbReference type="STRING" id="474960.SAMN05216180_2362"/>
<dbReference type="Gene3D" id="3.30.70.100">
    <property type="match status" value="1"/>
</dbReference>
<dbReference type="SUPFAM" id="SSF55008">
    <property type="entry name" value="HMA, heavy metal-associated domain"/>
    <property type="match status" value="1"/>
</dbReference>
<dbReference type="Pfam" id="PF00403">
    <property type="entry name" value="HMA"/>
    <property type="match status" value="1"/>
</dbReference>
<evidence type="ECO:0000313" key="2">
    <source>
        <dbReference type="EMBL" id="SEM99091.1"/>
    </source>
</evidence>
<organism evidence="2 3">
    <name type="scientific">Hydrogenoanaerobacterium saccharovorans</name>
    <dbReference type="NCBI Taxonomy" id="474960"/>
    <lineage>
        <taxon>Bacteria</taxon>
        <taxon>Bacillati</taxon>
        <taxon>Bacillota</taxon>
        <taxon>Clostridia</taxon>
        <taxon>Eubacteriales</taxon>
        <taxon>Oscillospiraceae</taxon>
        <taxon>Hydrogenoanaerobacterium</taxon>
    </lineage>
</organism>
<protein>
    <submittedName>
        <fullName evidence="2">Heavy-metal-associated domain-containing protein</fullName>
    </submittedName>
</protein>
<feature type="domain" description="HMA" evidence="1">
    <location>
        <begin position="9"/>
        <end position="51"/>
    </location>
</feature>
<reference evidence="2 3" key="1">
    <citation type="submission" date="2016-10" db="EMBL/GenBank/DDBJ databases">
        <authorList>
            <person name="de Groot N.N."/>
        </authorList>
    </citation>
    <scope>NUCLEOTIDE SEQUENCE [LARGE SCALE GENOMIC DNA]</scope>
    <source>
        <strain evidence="2 3">CGMCC 1.5070</strain>
    </source>
</reference>
<dbReference type="InterPro" id="IPR006121">
    <property type="entry name" value="HMA_dom"/>
</dbReference>
<name>A0A1H8CV39_9FIRM</name>
<dbReference type="EMBL" id="FOCG01000002">
    <property type="protein sequence ID" value="SEM99091.1"/>
    <property type="molecule type" value="Genomic_DNA"/>
</dbReference>
<dbReference type="Proteomes" id="UP000199158">
    <property type="component" value="Unassembled WGS sequence"/>
</dbReference>
<dbReference type="GO" id="GO:0046872">
    <property type="term" value="F:metal ion binding"/>
    <property type="evidence" value="ECO:0007669"/>
    <property type="project" value="InterPro"/>
</dbReference>
<sequence length="78" mass="8876">MIENAYFIVEDTRGNHNMQDIKTKLDNLHGISSVYVDNNTHLVAVDYNSSGVSYDNIEYCLNKMGYQIAADASYIHTR</sequence>
<dbReference type="RefSeq" id="WP_092755396.1">
    <property type="nucleotide sequence ID" value="NZ_FOCG01000002.1"/>
</dbReference>
<gene>
    <name evidence="2" type="ORF">SAMN05216180_2362</name>
</gene>